<organism evidence="2 3">
    <name type="scientific">Shewanella avicenniae</name>
    <dbReference type="NCBI Taxonomy" id="2814294"/>
    <lineage>
        <taxon>Bacteria</taxon>
        <taxon>Pseudomonadati</taxon>
        <taxon>Pseudomonadota</taxon>
        <taxon>Gammaproteobacteria</taxon>
        <taxon>Alteromonadales</taxon>
        <taxon>Shewanellaceae</taxon>
        <taxon>Shewanella</taxon>
    </lineage>
</organism>
<name>A0ABX7QNM6_9GAMM</name>
<keyword evidence="1" id="KW-0812">Transmembrane</keyword>
<dbReference type="InterPro" id="IPR025489">
    <property type="entry name" value="DUF4381"/>
</dbReference>
<keyword evidence="1" id="KW-1133">Transmembrane helix</keyword>
<sequence>MSVNSPATNPALASMQDIQLPADIGWWPLAPGVWLVLIALVFLLLWACFWLVKTLRQRKQQAAAAKDALSLLGELDQDDPQLAVTISALLKRTAISYGQRQQVAGLVGDDWYRYLDQVLPESDRGQFAGLLDGRYRRSGSEIDAQQLCNLTRRWLQQAPHYFNAQPKNTHSTKEAAC</sequence>
<evidence type="ECO:0000313" key="2">
    <source>
        <dbReference type="EMBL" id="QSX32318.1"/>
    </source>
</evidence>
<dbReference type="RefSeq" id="WP_207353563.1">
    <property type="nucleotide sequence ID" value="NZ_CP071503.1"/>
</dbReference>
<gene>
    <name evidence="2" type="ORF">JYB87_11080</name>
</gene>
<reference evidence="2 3" key="1">
    <citation type="submission" date="2021-03" db="EMBL/GenBank/DDBJ databases">
        <title>Novel species identification of genus Shewanella.</title>
        <authorList>
            <person name="Liu G."/>
            <person name="Zhang Q."/>
        </authorList>
    </citation>
    <scope>NUCLEOTIDE SEQUENCE [LARGE SCALE GENOMIC DNA]</scope>
    <source>
        <strain evidence="2 3">FJAT-51800</strain>
    </source>
</reference>
<feature type="transmembrane region" description="Helical" evidence="1">
    <location>
        <begin position="33"/>
        <end position="52"/>
    </location>
</feature>
<dbReference type="EMBL" id="CP071503">
    <property type="protein sequence ID" value="QSX32318.1"/>
    <property type="molecule type" value="Genomic_DNA"/>
</dbReference>
<protein>
    <submittedName>
        <fullName evidence="2">DUF4381 domain-containing protein</fullName>
    </submittedName>
</protein>
<dbReference type="Pfam" id="PF14316">
    <property type="entry name" value="DUF4381"/>
    <property type="match status" value="1"/>
</dbReference>
<proteinExistence type="predicted"/>
<keyword evidence="1" id="KW-0472">Membrane</keyword>
<evidence type="ECO:0000313" key="3">
    <source>
        <dbReference type="Proteomes" id="UP000662770"/>
    </source>
</evidence>
<dbReference type="Proteomes" id="UP000662770">
    <property type="component" value="Chromosome"/>
</dbReference>
<evidence type="ECO:0000256" key="1">
    <source>
        <dbReference type="SAM" id="Phobius"/>
    </source>
</evidence>
<keyword evidence="3" id="KW-1185">Reference proteome</keyword>
<accession>A0ABX7QNM6</accession>